<protein>
    <submittedName>
        <fullName evidence="3">Zinc-ribbon domain-containing protein</fullName>
    </submittedName>
</protein>
<feature type="compositionally biased region" description="Polar residues" evidence="1">
    <location>
        <begin position="28"/>
        <end position="41"/>
    </location>
</feature>
<dbReference type="EMBL" id="JBHRZH010000062">
    <property type="protein sequence ID" value="MFC3766864.1"/>
    <property type="molecule type" value="Genomic_DNA"/>
</dbReference>
<feature type="region of interest" description="Disordered" evidence="1">
    <location>
        <begin position="28"/>
        <end position="88"/>
    </location>
</feature>
<keyword evidence="2" id="KW-0812">Transmembrane</keyword>
<keyword evidence="2" id="KW-0472">Membrane</keyword>
<feature type="compositionally biased region" description="Pro residues" evidence="1">
    <location>
        <begin position="76"/>
        <end position="86"/>
    </location>
</feature>
<sequence length="264" mass="27351">MRCPRCGFDAPDGAQTCSRCGFALPQQSRQVPPAWTNQQPVASPPWSGAQDAAPWQTPPQVTRPSVWPSAPSQPGQEPPAPPPPPGKISGGLTKSLIGALAVLAVVALAYAGFAMFARRAIFVELATNPAAVTSQDAESSDQFNLVLFLVAGLVLVVAATLLVIWMVRATRILRRSPLPIGWWAVAGGGIVVIVAALAVHTSPAPATIAVGYLILGAGALAVAAAAIWGMALAVRAGKTKEQERIPIGPPILPPFNPRGPVTPR</sequence>
<reference evidence="4" key="1">
    <citation type="journal article" date="2019" name="Int. J. Syst. Evol. Microbiol.">
        <title>The Global Catalogue of Microorganisms (GCM) 10K type strain sequencing project: providing services to taxonomists for standard genome sequencing and annotation.</title>
        <authorList>
            <consortium name="The Broad Institute Genomics Platform"/>
            <consortium name="The Broad Institute Genome Sequencing Center for Infectious Disease"/>
            <person name="Wu L."/>
            <person name="Ma J."/>
        </authorList>
    </citation>
    <scope>NUCLEOTIDE SEQUENCE [LARGE SCALE GENOMIC DNA]</scope>
    <source>
        <strain evidence="4">CGMCC 4.7241</strain>
    </source>
</reference>
<comment type="caution">
    <text evidence="3">The sequence shown here is derived from an EMBL/GenBank/DDBJ whole genome shotgun (WGS) entry which is preliminary data.</text>
</comment>
<feature type="transmembrane region" description="Helical" evidence="2">
    <location>
        <begin position="145"/>
        <end position="168"/>
    </location>
</feature>
<accession>A0ABV7YPQ6</accession>
<proteinExistence type="predicted"/>
<dbReference type="Proteomes" id="UP001595699">
    <property type="component" value="Unassembled WGS sequence"/>
</dbReference>
<organism evidence="3 4">
    <name type="scientific">Tenggerimyces flavus</name>
    <dbReference type="NCBI Taxonomy" id="1708749"/>
    <lineage>
        <taxon>Bacteria</taxon>
        <taxon>Bacillati</taxon>
        <taxon>Actinomycetota</taxon>
        <taxon>Actinomycetes</taxon>
        <taxon>Propionibacteriales</taxon>
        <taxon>Nocardioidaceae</taxon>
        <taxon>Tenggerimyces</taxon>
    </lineage>
</organism>
<evidence type="ECO:0000313" key="3">
    <source>
        <dbReference type="EMBL" id="MFC3766864.1"/>
    </source>
</evidence>
<keyword evidence="4" id="KW-1185">Reference proteome</keyword>
<feature type="transmembrane region" description="Helical" evidence="2">
    <location>
        <begin position="212"/>
        <end position="234"/>
    </location>
</feature>
<gene>
    <name evidence="3" type="ORF">ACFOUW_38975</name>
</gene>
<evidence type="ECO:0000256" key="2">
    <source>
        <dbReference type="SAM" id="Phobius"/>
    </source>
</evidence>
<evidence type="ECO:0000256" key="1">
    <source>
        <dbReference type="SAM" id="MobiDB-lite"/>
    </source>
</evidence>
<feature type="transmembrane region" description="Helical" evidence="2">
    <location>
        <begin position="96"/>
        <end position="117"/>
    </location>
</feature>
<dbReference type="RefSeq" id="WP_205116025.1">
    <property type="nucleotide sequence ID" value="NZ_JAFBCM010000001.1"/>
</dbReference>
<evidence type="ECO:0000313" key="4">
    <source>
        <dbReference type="Proteomes" id="UP001595699"/>
    </source>
</evidence>
<name>A0ABV7YPQ6_9ACTN</name>
<keyword evidence="2" id="KW-1133">Transmembrane helix</keyword>
<feature type="transmembrane region" description="Helical" evidence="2">
    <location>
        <begin position="180"/>
        <end position="200"/>
    </location>
</feature>